<comment type="caution">
    <text evidence="1">The sequence shown here is derived from an EMBL/GenBank/DDBJ whole genome shotgun (WGS) entry which is preliminary data.</text>
</comment>
<dbReference type="EMBL" id="ATHJ01000070">
    <property type="protein sequence ID" value="EPR42083.1"/>
    <property type="molecule type" value="Genomic_DNA"/>
</dbReference>
<evidence type="ECO:0000313" key="1">
    <source>
        <dbReference type="EMBL" id="EPR42083.1"/>
    </source>
</evidence>
<dbReference type="RefSeq" id="WP_020876192.1">
    <property type="nucleotide sequence ID" value="NZ_ATHJ01000070.1"/>
</dbReference>
<accession>S7VC72</accession>
<gene>
    <name evidence="1" type="ORF">dsmv_1810</name>
</gene>
<evidence type="ECO:0000313" key="2">
    <source>
        <dbReference type="Proteomes" id="UP000014977"/>
    </source>
</evidence>
<reference evidence="1 2" key="1">
    <citation type="journal article" date="2013" name="Genome Announc.">
        <title>Draft genome sequences for three mercury-methylating, sulfate-reducing bacteria.</title>
        <authorList>
            <person name="Brown S.D."/>
            <person name="Hurt R.A.Jr."/>
            <person name="Gilmour C.C."/>
            <person name="Elias D.A."/>
        </authorList>
    </citation>
    <scope>NUCLEOTIDE SEQUENCE [LARGE SCALE GENOMIC DNA]</scope>
    <source>
        <strain evidence="1 2">DSM 2059</strain>
    </source>
</reference>
<dbReference type="AlphaFoldDB" id="S7VC72"/>
<organism evidence="1 2">
    <name type="scientific">Desulfococcus multivorans DSM 2059</name>
    <dbReference type="NCBI Taxonomy" id="1121405"/>
    <lineage>
        <taxon>Bacteria</taxon>
        <taxon>Pseudomonadati</taxon>
        <taxon>Thermodesulfobacteriota</taxon>
        <taxon>Desulfobacteria</taxon>
        <taxon>Desulfobacterales</taxon>
        <taxon>Desulfococcaceae</taxon>
        <taxon>Desulfococcus</taxon>
    </lineage>
</organism>
<sequence>MTLAFIAIVFGLALLVWSPDRFVEGAAPQGNPGIVLGNVYGSNITLILRVTALNLGYTAYLITTILA</sequence>
<name>S7VC72_DESML</name>
<dbReference type="eggNOG" id="COG0530">
    <property type="taxonomic scope" value="Bacteria"/>
</dbReference>
<protein>
    <submittedName>
        <fullName evidence="1">Uncharacterized protein</fullName>
    </submittedName>
</protein>
<dbReference type="STRING" id="897.B2D07_03275"/>
<keyword evidence="2" id="KW-1185">Reference proteome</keyword>
<dbReference type="Proteomes" id="UP000014977">
    <property type="component" value="Unassembled WGS sequence"/>
</dbReference>
<proteinExistence type="predicted"/>